<dbReference type="PANTHER" id="PTHR14969:SF13">
    <property type="entry name" value="AT30094P"/>
    <property type="match status" value="1"/>
</dbReference>
<accession>A0ABW5S039</accession>
<protein>
    <submittedName>
        <fullName evidence="3">Phosphatase PAP2 family protein</fullName>
    </submittedName>
</protein>
<evidence type="ECO:0000313" key="4">
    <source>
        <dbReference type="Proteomes" id="UP001597399"/>
    </source>
</evidence>
<name>A0ABW5S039_9BACL</name>
<dbReference type="InterPro" id="IPR000326">
    <property type="entry name" value="PAP2/HPO"/>
</dbReference>
<feature type="transmembrane region" description="Helical" evidence="1">
    <location>
        <begin position="180"/>
        <end position="199"/>
    </location>
</feature>
<dbReference type="EMBL" id="JBHUMQ010000014">
    <property type="protein sequence ID" value="MFD2693069.1"/>
    <property type="molecule type" value="Genomic_DNA"/>
</dbReference>
<keyword evidence="1" id="KW-0472">Membrane</keyword>
<evidence type="ECO:0000256" key="1">
    <source>
        <dbReference type="SAM" id="Phobius"/>
    </source>
</evidence>
<evidence type="ECO:0000313" key="3">
    <source>
        <dbReference type="EMBL" id="MFD2693069.1"/>
    </source>
</evidence>
<feature type="transmembrane region" description="Helical" evidence="1">
    <location>
        <begin position="12"/>
        <end position="33"/>
    </location>
</feature>
<dbReference type="PANTHER" id="PTHR14969">
    <property type="entry name" value="SPHINGOSINE-1-PHOSPHATE PHOSPHOHYDROLASE"/>
    <property type="match status" value="1"/>
</dbReference>
<dbReference type="InterPro" id="IPR036938">
    <property type="entry name" value="PAP2/HPO_sf"/>
</dbReference>
<comment type="caution">
    <text evidence="3">The sequence shown here is derived from an EMBL/GenBank/DDBJ whole genome shotgun (WGS) entry which is preliminary data.</text>
</comment>
<keyword evidence="1" id="KW-1133">Transmembrane helix</keyword>
<feature type="transmembrane region" description="Helical" evidence="1">
    <location>
        <begin position="154"/>
        <end position="174"/>
    </location>
</feature>
<dbReference type="CDD" id="cd03392">
    <property type="entry name" value="PAP2_like_2"/>
    <property type="match status" value="1"/>
</dbReference>
<dbReference type="Gene3D" id="1.20.144.10">
    <property type="entry name" value="Phosphatidic acid phosphatase type 2/haloperoxidase"/>
    <property type="match status" value="1"/>
</dbReference>
<feature type="transmembrane region" description="Helical" evidence="1">
    <location>
        <begin position="127"/>
        <end position="147"/>
    </location>
</feature>
<keyword evidence="4" id="KW-1185">Reference proteome</keyword>
<gene>
    <name evidence="3" type="ORF">ACFSUE_05400</name>
</gene>
<evidence type="ECO:0000259" key="2">
    <source>
        <dbReference type="SMART" id="SM00014"/>
    </source>
</evidence>
<dbReference type="Pfam" id="PF01569">
    <property type="entry name" value="PAP2"/>
    <property type="match status" value="1"/>
</dbReference>
<sequence length="221" mass="24410">MEISQKKIIGIGFLVTFVILATGVVSHAHWIHVLDTSISSLATKSISPMNTQVFKIVAFLGSPVIVIGLTVLLCAYLWTRQGAIISLWIAGIQLFGSAFVAIMKQLVARSRPLHQLVADTGFSFPSGHTFCTTILVFSILMLCLPLIQDQENQLIAMLAGALWIGMVAVSRIYLRDHFASDVLASVFFDSGYWLIVTAYEEAIKRLLKRILPRKDTITCKN</sequence>
<feature type="domain" description="Phosphatidic acid phosphatase type 2/haloperoxidase" evidence="2">
    <location>
        <begin position="83"/>
        <end position="199"/>
    </location>
</feature>
<feature type="transmembrane region" description="Helical" evidence="1">
    <location>
        <begin position="85"/>
        <end position="107"/>
    </location>
</feature>
<dbReference type="SUPFAM" id="SSF48317">
    <property type="entry name" value="Acid phosphatase/Vanadium-dependent haloperoxidase"/>
    <property type="match status" value="1"/>
</dbReference>
<reference evidence="4" key="1">
    <citation type="journal article" date="2019" name="Int. J. Syst. Evol. Microbiol.">
        <title>The Global Catalogue of Microorganisms (GCM) 10K type strain sequencing project: providing services to taxonomists for standard genome sequencing and annotation.</title>
        <authorList>
            <consortium name="The Broad Institute Genomics Platform"/>
            <consortium name="The Broad Institute Genome Sequencing Center for Infectious Disease"/>
            <person name="Wu L."/>
            <person name="Ma J."/>
        </authorList>
    </citation>
    <scope>NUCLEOTIDE SEQUENCE [LARGE SCALE GENOMIC DNA]</scope>
    <source>
        <strain evidence="4">TISTR 2466</strain>
    </source>
</reference>
<proteinExistence type="predicted"/>
<dbReference type="SMART" id="SM00014">
    <property type="entry name" value="acidPPc"/>
    <property type="match status" value="1"/>
</dbReference>
<dbReference type="RefSeq" id="WP_253063997.1">
    <property type="nucleotide sequence ID" value="NZ_JAMXWM010000026.1"/>
</dbReference>
<feature type="transmembrane region" description="Helical" evidence="1">
    <location>
        <begin position="53"/>
        <end position="78"/>
    </location>
</feature>
<keyword evidence="1" id="KW-0812">Transmembrane</keyword>
<dbReference type="Proteomes" id="UP001597399">
    <property type="component" value="Unassembled WGS sequence"/>
</dbReference>
<organism evidence="3 4">
    <name type="scientific">Sporolactobacillus shoreicorticis</name>
    <dbReference type="NCBI Taxonomy" id="1923877"/>
    <lineage>
        <taxon>Bacteria</taxon>
        <taxon>Bacillati</taxon>
        <taxon>Bacillota</taxon>
        <taxon>Bacilli</taxon>
        <taxon>Bacillales</taxon>
        <taxon>Sporolactobacillaceae</taxon>
        <taxon>Sporolactobacillus</taxon>
    </lineage>
</organism>